<dbReference type="PATRIC" id="fig|1445510.3.peg.2194"/>
<dbReference type="Pfam" id="PF00724">
    <property type="entry name" value="Oxidored_FMN"/>
    <property type="match status" value="1"/>
</dbReference>
<evidence type="ECO:0000256" key="8">
    <source>
        <dbReference type="ARBA" id="ARBA00023004"/>
    </source>
</evidence>
<evidence type="ECO:0000256" key="9">
    <source>
        <dbReference type="ARBA" id="ARBA00023014"/>
    </source>
</evidence>
<organism evidence="12 13">
    <name type="scientific">Gynuella sunshinyii YC6258</name>
    <dbReference type="NCBI Taxonomy" id="1445510"/>
    <lineage>
        <taxon>Bacteria</taxon>
        <taxon>Pseudomonadati</taxon>
        <taxon>Pseudomonadota</taxon>
        <taxon>Gammaproteobacteria</taxon>
        <taxon>Oceanospirillales</taxon>
        <taxon>Saccharospirillaceae</taxon>
        <taxon>Gynuella</taxon>
    </lineage>
</organism>
<dbReference type="InterPro" id="IPR001155">
    <property type="entry name" value="OxRdtase_FMN_N"/>
</dbReference>
<dbReference type="GO" id="GO:0008670">
    <property type="term" value="F:2,4-dienoyl-CoA reductase (NADPH) activity"/>
    <property type="evidence" value="ECO:0007669"/>
    <property type="project" value="UniProtKB-EC"/>
</dbReference>
<dbReference type="RefSeq" id="WP_044616834.1">
    <property type="nucleotide sequence ID" value="NZ_CP007142.1"/>
</dbReference>
<evidence type="ECO:0000256" key="1">
    <source>
        <dbReference type="ARBA" id="ARBA00001917"/>
    </source>
</evidence>
<keyword evidence="8" id="KW-0408">Iron</keyword>
<feature type="domain" description="FAD/NAD(P)-binding" evidence="11">
    <location>
        <begin position="405"/>
        <end position="634"/>
    </location>
</feature>
<keyword evidence="5" id="KW-0288">FMN</keyword>
<dbReference type="AlphaFoldDB" id="A0A0C5VV56"/>
<sequence length="667" mass="73317">MSKQYPNLFEPIKIGSVEIKNRYMLAPMGPGGFCDADGSFNERGVEFYVERARGGAGLIMPGVTMVENEIEQCALPSMPCPTLNPINFIKTAKLMTERIHAYDAKIFLQLSAGFGRVSIPSIVGRTAVAPSEIPHRWIPGVTCRALTIEEIKTYIRKFADSAEISQKAGFDGVEIHAVHEGYLLDQFAISFFNRRTDEYGGSLENRLRFATDIVKAIKERCGQDFPVSLRYSIKSFIKDWLKGGLPGEEFEEKGRDIEEGIEAAKILEAAGYDALNGDVGSYDSWYWSHPPMYQDKGLYLPYNEILKNTVKIPIITAGRMDDPELASRAIAEGKTDMIGLARPLLADADIPNKVKAGKAEKIRPCLSCQEGCMGRLAKFTSVSCAVNPAAGREKDYALIPALIKKKVMIVGGGVAGMEAARVAKLRGHEVELFEASDKLGGVVLAGGVPDFKEDDFALLDWYRAELEELKINVHLNSPVGPDTFAQHKPDTVIMATGSKARMLEIPGADNVYTATDVLLGRKDPGDTILIIGGGLVGCETALWLHNMGKKVYMVELQDGLLQLAGPLCHANSEMLLELMRFKKIEIFTSSKVVEQNADGFVIHNQNLGEKTTIKADSAILAVGYHSERSLFDEVKNQLADVHLIGDSRQVQNIMYAVWDAYEVARSI</sequence>
<dbReference type="HOGENOM" id="CLU_012153_1_1_6"/>
<evidence type="ECO:0000256" key="5">
    <source>
        <dbReference type="ARBA" id="ARBA00022643"/>
    </source>
</evidence>
<evidence type="ECO:0000313" key="12">
    <source>
        <dbReference type="EMBL" id="AJQ94274.1"/>
    </source>
</evidence>
<dbReference type="PANTHER" id="PTHR42917">
    <property type="entry name" value="2,4-DIENOYL-COA REDUCTASE"/>
    <property type="match status" value="1"/>
</dbReference>
<accession>A0A0C5VV56</accession>
<dbReference type="Gene3D" id="3.50.50.60">
    <property type="entry name" value="FAD/NAD(P)-binding domain"/>
    <property type="match status" value="1"/>
</dbReference>
<dbReference type="SUPFAM" id="SSF51395">
    <property type="entry name" value="FMN-linked oxidoreductases"/>
    <property type="match status" value="1"/>
</dbReference>
<comment type="cofactor">
    <cofactor evidence="1">
        <name>FMN</name>
        <dbReference type="ChEBI" id="CHEBI:58210"/>
    </cofactor>
</comment>
<dbReference type="GO" id="GO:0010181">
    <property type="term" value="F:FMN binding"/>
    <property type="evidence" value="ECO:0007669"/>
    <property type="project" value="InterPro"/>
</dbReference>
<keyword evidence="13" id="KW-1185">Reference proteome</keyword>
<dbReference type="GO" id="GO:0051536">
    <property type="term" value="F:iron-sulfur cluster binding"/>
    <property type="evidence" value="ECO:0007669"/>
    <property type="project" value="UniProtKB-KW"/>
</dbReference>
<name>A0A0C5VV56_9GAMM</name>
<dbReference type="STRING" id="1445510.YC6258_02236"/>
<protein>
    <submittedName>
        <fullName evidence="12">NADH:flavin oxidoreductase, Old Yellow Enzyme family</fullName>
        <ecNumber evidence="12">1.3.1.34</ecNumber>
    </submittedName>
</protein>
<dbReference type="EC" id="1.3.1.34" evidence="12"/>
<dbReference type="Pfam" id="PF07992">
    <property type="entry name" value="Pyr_redox_2"/>
    <property type="match status" value="1"/>
</dbReference>
<dbReference type="InterPro" id="IPR023753">
    <property type="entry name" value="FAD/NAD-binding_dom"/>
</dbReference>
<proteinExistence type="inferred from homology"/>
<dbReference type="PRINTS" id="PR00368">
    <property type="entry name" value="FADPNR"/>
</dbReference>
<keyword evidence="6" id="KW-0479">Metal-binding</keyword>
<comment type="similarity">
    <text evidence="3">In the N-terminal section; belongs to the NADH:flavin oxidoreductase/NADH oxidase family.</text>
</comment>
<comment type="cofactor">
    <cofactor evidence="2">
        <name>[4Fe-4S] cluster</name>
        <dbReference type="ChEBI" id="CHEBI:49883"/>
    </cofactor>
</comment>
<dbReference type="GO" id="GO:0046872">
    <property type="term" value="F:metal ion binding"/>
    <property type="evidence" value="ECO:0007669"/>
    <property type="project" value="UniProtKB-KW"/>
</dbReference>
<dbReference type="Proteomes" id="UP000032266">
    <property type="component" value="Chromosome"/>
</dbReference>
<evidence type="ECO:0000256" key="7">
    <source>
        <dbReference type="ARBA" id="ARBA00023002"/>
    </source>
</evidence>
<evidence type="ECO:0000256" key="4">
    <source>
        <dbReference type="ARBA" id="ARBA00022630"/>
    </source>
</evidence>
<evidence type="ECO:0000256" key="3">
    <source>
        <dbReference type="ARBA" id="ARBA00011048"/>
    </source>
</evidence>
<dbReference type="Gene3D" id="3.20.20.70">
    <property type="entry name" value="Aldolase class I"/>
    <property type="match status" value="1"/>
</dbReference>
<evidence type="ECO:0000256" key="2">
    <source>
        <dbReference type="ARBA" id="ARBA00001966"/>
    </source>
</evidence>
<evidence type="ECO:0000259" key="10">
    <source>
        <dbReference type="Pfam" id="PF00724"/>
    </source>
</evidence>
<dbReference type="InterPro" id="IPR036188">
    <property type="entry name" value="FAD/NAD-bd_sf"/>
</dbReference>
<dbReference type="KEGG" id="gsn:YC6258_02236"/>
<dbReference type="PANTHER" id="PTHR42917:SF2">
    <property type="entry name" value="2,4-DIENOYL-COA REDUCTASE [(2E)-ENOYL-COA-PRODUCING]"/>
    <property type="match status" value="1"/>
</dbReference>
<dbReference type="OrthoDB" id="8523426at2"/>
<keyword evidence="9" id="KW-0411">Iron-sulfur</keyword>
<dbReference type="Gene3D" id="3.40.50.720">
    <property type="entry name" value="NAD(P)-binding Rossmann-like Domain"/>
    <property type="match status" value="1"/>
</dbReference>
<dbReference type="SUPFAM" id="SSF51905">
    <property type="entry name" value="FAD/NAD(P)-binding domain"/>
    <property type="match status" value="1"/>
</dbReference>
<keyword evidence="4" id="KW-0285">Flavoprotein</keyword>
<keyword evidence="7 12" id="KW-0560">Oxidoreductase</keyword>
<dbReference type="InterPro" id="IPR013785">
    <property type="entry name" value="Aldolase_TIM"/>
</dbReference>
<feature type="domain" description="NADH:flavin oxidoreductase/NADH oxidase N-terminal" evidence="10">
    <location>
        <begin position="7"/>
        <end position="359"/>
    </location>
</feature>
<evidence type="ECO:0000259" key="11">
    <source>
        <dbReference type="Pfam" id="PF07992"/>
    </source>
</evidence>
<dbReference type="EMBL" id="CP007142">
    <property type="protein sequence ID" value="AJQ94274.1"/>
    <property type="molecule type" value="Genomic_DNA"/>
</dbReference>
<evidence type="ECO:0000256" key="6">
    <source>
        <dbReference type="ARBA" id="ARBA00022723"/>
    </source>
</evidence>
<reference evidence="12 13" key="1">
    <citation type="submission" date="2014-01" db="EMBL/GenBank/DDBJ databases">
        <title>Full genme sequencing of cellulolytic bacterium Gynuella sunshinyii YC6258T gen. nov., sp. nov.</title>
        <authorList>
            <person name="Khan H."/>
            <person name="Chung E.J."/>
            <person name="Chung Y.R."/>
        </authorList>
    </citation>
    <scope>NUCLEOTIDE SEQUENCE [LARGE SCALE GENOMIC DNA]</scope>
    <source>
        <strain evidence="12 13">YC6258</strain>
    </source>
</reference>
<evidence type="ECO:0000313" key="13">
    <source>
        <dbReference type="Proteomes" id="UP000032266"/>
    </source>
</evidence>
<gene>
    <name evidence="12" type="ORF">YC6258_02236</name>
</gene>
<dbReference type="InterPro" id="IPR051793">
    <property type="entry name" value="NADH:flavin_oxidoreductase"/>
</dbReference>